<feature type="non-terminal residue" evidence="1">
    <location>
        <position position="282"/>
    </location>
</feature>
<dbReference type="EMBL" id="BARS01015923">
    <property type="protein sequence ID" value="GAF95881.1"/>
    <property type="molecule type" value="Genomic_DNA"/>
</dbReference>
<sequence length="282" mass="30948">VTSGTLGWIDVEKSVTDAGIWLLTSTTFHITLRVFGVDGSEYLYPCTTNFDVSVNEVYIKQVSSAVAEDLIDPDTPLLVGVNPATIGGNMHVRGAADVYGCIGEKIKEYTIWAIPDPSFSYAQPAPFTSLSPQPNWVQINHIEFTPQTIDGTSFTADDVRAYNILDGNPNPDILNNTWGSRTEFRAVMVDFTLQLISWKVPALKASVFNSNSALQPHKLNPIHVGGTGKFTFLLQVIDTNGNQYYDVQRAWIDNEPIRSGVEADIEGIEGLAPCASLYTQTR</sequence>
<reference evidence="1" key="1">
    <citation type="journal article" date="2014" name="Front. Microbiol.">
        <title>High frequency of phylogenetically diverse reductive dehalogenase-homologous genes in deep subseafloor sedimentary metagenomes.</title>
        <authorList>
            <person name="Kawai M."/>
            <person name="Futagami T."/>
            <person name="Toyoda A."/>
            <person name="Takaki Y."/>
            <person name="Nishi S."/>
            <person name="Hori S."/>
            <person name="Arai W."/>
            <person name="Tsubouchi T."/>
            <person name="Morono Y."/>
            <person name="Uchiyama I."/>
            <person name="Ito T."/>
            <person name="Fujiyama A."/>
            <person name="Inagaki F."/>
            <person name="Takami H."/>
        </authorList>
    </citation>
    <scope>NUCLEOTIDE SEQUENCE</scope>
    <source>
        <strain evidence="1">Expedition CK06-06</strain>
    </source>
</reference>
<organism evidence="1">
    <name type="scientific">marine sediment metagenome</name>
    <dbReference type="NCBI Taxonomy" id="412755"/>
    <lineage>
        <taxon>unclassified sequences</taxon>
        <taxon>metagenomes</taxon>
        <taxon>ecological metagenomes</taxon>
    </lineage>
</organism>
<feature type="non-terminal residue" evidence="1">
    <location>
        <position position="1"/>
    </location>
</feature>
<comment type="caution">
    <text evidence="1">The sequence shown here is derived from an EMBL/GenBank/DDBJ whole genome shotgun (WGS) entry which is preliminary data.</text>
</comment>
<evidence type="ECO:0000313" key="1">
    <source>
        <dbReference type="EMBL" id="GAF95881.1"/>
    </source>
</evidence>
<gene>
    <name evidence="1" type="ORF">S01H1_26281</name>
</gene>
<name>X0U965_9ZZZZ</name>
<proteinExistence type="predicted"/>
<accession>X0U965</accession>
<protein>
    <submittedName>
        <fullName evidence="1">Uncharacterized protein</fullName>
    </submittedName>
</protein>
<dbReference type="AlphaFoldDB" id="X0U965"/>